<keyword evidence="5" id="KW-0001">2Fe-2S</keyword>
<dbReference type="Pfam" id="PF01315">
    <property type="entry name" value="Ald_Xan_dh_C"/>
    <property type="match status" value="1"/>
</dbReference>
<dbReference type="GO" id="GO:0051537">
    <property type="term" value="F:2 iron, 2 sulfur cluster binding"/>
    <property type="evidence" value="ECO:0007669"/>
    <property type="project" value="UniProtKB-KW"/>
</dbReference>
<evidence type="ECO:0000256" key="6">
    <source>
        <dbReference type="ARBA" id="ARBA00022723"/>
    </source>
</evidence>
<keyword evidence="6" id="KW-0479">Metal-binding</keyword>
<dbReference type="Pfam" id="PF02738">
    <property type="entry name" value="MoCoBD_1"/>
    <property type="match status" value="1"/>
</dbReference>
<dbReference type="SUPFAM" id="SSF56003">
    <property type="entry name" value="Molybdenum cofactor-binding domain"/>
    <property type="match status" value="1"/>
</dbReference>
<feature type="domain" description="Aldehyde oxidase/xanthine dehydrogenase a/b hammerhead" evidence="12">
    <location>
        <begin position="37"/>
        <end position="144"/>
    </location>
</feature>
<comment type="similarity">
    <text evidence="3">Belongs to the xanthine dehydrogenase family.</text>
</comment>
<evidence type="ECO:0000256" key="10">
    <source>
        <dbReference type="ARBA" id="ARBA00034078"/>
    </source>
</evidence>
<evidence type="ECO:0000256" key="1">
    <source>
        <dbReference type="ARBA" id="ARBA00001924"/>
    </source>
</evidence>
<keyword evidence="4" id="KW-0500">Molybdenum</keyword>
<dbReference type="PANTHER" id="PTHR11908">
    <property type="entry name" value="XANTHINE DEHYDROGENASE"/>
    <property type="match status" value="1"/>
</dbReference>
<evidence type="ECO:0000313" key="14">
    <source>
        <dbReference type="Proteomes" id="UP000531231"/>
    </source>
</evidence>
<dbReference type="GO" id="GO:0030151">
    <property type="term" value="F:molybdenum ion binding"/>
    <property type="evidence" value="ECO:0007669"/>
    <property type="project" value="InterPro"/>
</dbReference>
<evidence type="ECO:0000256" key="7">
    <source>
        <dbReference type="ARBA" id="ARBA00023002"/>
    </source>
</evidence>
<dbReference type="EMBL" id="JACHIL010000001">
    <property type="protein sequence ID" value="MBB5089589.1"/>
    <property type="molecule type" value="Genomic_DNA"/>
</dbReference>
<keyword evidence="7 13" id="KW-0560">Oxidoreductase</keyword>
<dbReference type="SMART" id="SM01008">
    <property type="entry name" value="Ald_Xan_dh_C"/>
    <property type="match status" value="1"/>
</dbReference>
<accession>A0A7W8AGV0</accession>
<dbReference type="EC" id="1.17.1.4" evidence="13"/>
<keyword evidence="8" id="KW-0408">Iron</keyword>
<dbReference type="GO" id="GO:0005506">
    <property type="term" value="F:iron ion binding"/>
    <property type="evidence" value="ECO:0007669"/>
    <property type="project" value="InterPro"/>
</dbReference>
<name>A0A7W8AGV0_9HYPH</name>
<dbReference type="InterPro" id="IPR008274">
    <property type="entry name" value="AldOxase/xan_DH_MoCoBD1"/>
</dbReference>
<comment type="cofactor">
    <cofactor evidence="10">
        <name>[2Fe-2S] cluster</name>
        <dbReference type="ChEBI" id="CHEBI:190135"/>
    </cofactor>
</comment>
<evidence type="ECO:0000256" key="2">
    <source>
        <dbReference type="ARBA" id="ARBA00001974"/>
    </source>
</evidence>
<dbReference type="GO" id="GO:0004854">
    <property type="term" value="F:xanthine dehydrogenase activity"/>
    <property type="evidence" value="ECO:0007669"/>
    <property type="project" value="UniProtKB-EC"/>
</dbReference>
<dbReference type="FunFam" id="3.30.365.10:FF:000002">
    <property type="entry name" value="Xanthine dehydrogenase oxidase"/>
    <property type="match status" value="1"/>
</dbReference>
<sequence length="794" mass="86282">MIALNQPFPTPKSALDKVERSIVGHGVVHDSASRHVAGAATYIDDMPELPDTLHAAFILSPVAHGRLKSMDASEALAQAGVVGIWDVHDIPGINDVSPGLPGEPLFAEELLDHQGRAIAVIAATSFEAAYKAAKLVKLDIEELPPVLDVEEAHRQKSYVIPQQVVQQGDAKTAVANAEHQFSGRLSMGGQDHFYLETHIAYAIPGENWPHENGDMLVHSSTQHPSEVQHHVAHVLGLHAHAVECQVRRMGGGFGGKESQATIIACAAALVAAKTGRPCKMRLKRRDDMIATGKRHDFVVHWQAGTDSRGRIKGLDIEFLARAGNLPDLTGPVIARALTHADNSYFIEHAHFIGHACKTNTVSNTAFRGFGGPQGIIAIETIVDTIARELKLDPNQLRAINYYGDETGDETPYGQKVDDNRLVQVTEALLSSSDWQKRRVEIDAYNAGNPLIRRGLAMMPVKFGISFNLTALNQAGALVHVYQDGSVFLNHGGTEMGQGLFVKVAQVVAEVFQIDLDMVRISATATGKVPNTSATAASTGSDLNGMAAFKAATAIKGRMTKVAAEHYNTEESEIIFRGNRVYAGNESMSFGELAKLTWSKRVQLSEAAHYATPKIHWDGKTMRGRPFFYFTYGAAVAEVAVDTLTGETRCLRADILQDVGFPLNPAIDLGQIEGAFVQGMGWVTCEELWWDKAGRLRTAGPSTYKIPGSRDVPEIFNVRILENAPNREETVFRSKAIGEPPLMLGISVWLAIRDAIASITDHQFSPELDAPATPETVLKSIIKLRQRQSGNNKQG</sequence>
<dbReference type="FunFam" id="3.30.365.10:FF:000001">
    <property type="entry name" value="Xanthine dehydrogenase oxidase"/>
    <property type="match status" value="1"/>
</dbReference>
<dbReference type="RefSeq" id="WP_151158239.1">
    <property type="nucleotide sequence ID" value="NZ_JACHIL010000001.1"/>
</dbReference>
<proteinExistence type="inferred from homology"/>
<dbReference type="InterPro" id="IPR016208">
    <property type="entry name" value="Ald_Oxase/xanthine_DH-like"/>
</dbReference>
<evidence type="ECO:0000259" key="12">
    <source>
        <dbReference type="SMART" id="SM01008"/>
    </source>
</evidence>
<evidence type="ECO:0000256" key="3">
    <source>
        <dbReference type="ARBA" id="ARBA00006849"/>
    </source>
</evidence>
<protein>
    <submittedName>
        <fullName evidence="13">Xanthine dehydrogenase large subunit</fullName>
        <ecNumber evidence="13">1.17.1.4</ecNumber>
    </submittedName>
</protein>
<dbReference type="NCBIfam" id="TIGR02965">
    <property type="entry name" value="xanthine_xdhB"/>
    <property type="match status" value="1"/>
</dbReference>
<dbReference type="Proteomes" id="UP000531231">
    <property type="component" value="Unassembled WGS sequence"/>
</dbReference>
<dbReference type="InterPro" id="IPR000674">
    <property type="entry name" value="Ald_Oxase/Xan_DH_a/b"/>
</dbReference>
<dbReference type="InterPro" id="IPR037165">
    <property type="entry name" value="AldOxase/xan_DH_Mopterin-bd_sf"/>
</dbReference>
<organism evidence="13 14">
    <name type="scientific">Pseudochrobactrum saccharolyticum</name>
    <dbReference type="NCBI Taxonomy" id="354352"/>
    <lineage>
        <taxon>Bacteria</taxon>
        <taxon>Pseudomonadati</taxon>
        <taxon>Pseudomonadota</taxon>
        <taxon>Alphaproteobacteria</taxon>
        <taxon>Hyphomicrobiales</taxon>
        <taxon>Brucellaceae</taxon>
        <taxon>Pseudochrobactrum</taxon>
    </lineage>
</organism>
<dbReference type="InterPro" id="IPR036856">
    <property type="entry name" value="Ald_Oxase/Xan_DH_a/b_sf"/>
</dbReference>
<keyword evidence="14" id="KW-1185">Reference proteome</keyword>
<evidence type="ECO:0000256" key="8">
    <source>
        <dbReference type="ARBA" id="ARBA00023004"/>
    </source>
</evidence>
<comment type="cofactor">
    <cofactor evidence="2">
        <name>FAD</name>
        <dbReference type="ChEBI" id="CHEBI:57692"/>
    </cofactor>
</comment>
<evidence type="ECO:0000256" key="4">
    <source>
        <dbReference type="ARBA" id="ARBA00022505"/>
    </source>
</evidence>
<keyword evidence="9" id="KW-0411">Iron-sulfur</keyword>
<dbReference type="Pfam" id="PF20256">
    <property type="entry name" value="MoCoBD_2"/>
    <property type="match status" value="1"/>
</dbReference>
<evidence type="ECO:0000313" key="13">
    <source>
        <dbReference type="EMBL" id="MBB5089589.1"/>
    </source>
</evidence>
<gene>
    <name evidence="13" type="ORF">HNQ68_000101</name>
</gene>
<dbReference type="InterPro" id="IPR014309">
    <property type="entry name" value="Xanthine_DH_Mopterin-bd_su"/>
</dbReference>
<comment type="cofactor">
    <cofactor evidence="11">
        <name>Mo-molybdopterin cytosine dinucleotide</name>
        <dbReference type="ChEBI" id="CHEBI:71308"/>
    </cofactor>
</comment>
<comment type="cofactor">
    <cofactor evidence="1">
        <name>Mo-molybdopterin</name>
        <dbReference type="ChEBI" id="CHEBI:71302"/>
    </cofactor>
</comment>
<comment type="caution">
    <text evidence="13">The sequence shown here is derived from an EMBL/GenBank/DDBJ whole genome shotgun (WGS) entry which is preliminary data.</text>
</comment>
<evidence type="ECO:0000256" key="11">
    <source>
        <dbReference type="ARBA" id="ARBA00053029"/>
    </source>
</evidence>
<dbReference type="AlphaFoldDB" id="A0A7W8AGV0"/>
<dbReference type="InterPro" id="IPR046867">
    <property type="entry name" value="AldOxase/xan_DH_MoCoBD2"/>
</dbReference>
<dbReference type="SUPFAM" id="SSF54665">
    <property type="entry name" value="CO dehydrogenase molybdoprotein N-domain-like"/>
    <property type="match status" value="1"/>
</dbReference>
<reference evidence="13 14" key="1">
    <citation type="submission" date="2020-08" db="EMBL/GenBank/DDBJ databases">
        <title>Genomic Encyclopedia of Type Strains, Phase IV (KMG-IV): sequencing the most valuable type-strain genomes for metagenomic binning, comparative biology and taxonomic classification.</title>
        <authorList>
            <person name="Goeker M."/>
        </authorList>
    </citation>
    <scope>NUCLEOTIDE SEQUENCE [LARGE SCALE GENOMIC DNA]</scope>
    <source>
        <strain evidence="13 14">DSM 25620</strain>
    </source>
</reference>
<dbReference type="PANTHER" id="PTHR11908:SF132">
    <property type="entry name" value="ALDEHYDE OXIDASE 1-RELATED"/>
    <property type="match status" value="1"/>
</dbReference>
<dbReference type="Gene3D" id="3.90.1170.50">
    <property type="entry name" value="Aldehyde oxidase/xanthine dehydrogenase, a/b hammerhead"/>
    <property type="match status" value="1"/>
</dbReference>
<dbReference type="Gene3D" id="3.30.365.10">
    <property type="entry name" value="Aldehyde oxidase/xanthine dehydrogenase, molybdopterin binding domain"/>
    <property type="match status" value="4"/>
</dbReference>
<evidence type="ECO:0000256" key="9">
    <source>
        <dbReference type="ARBA" id="ARBA00023014"/>
    </source>
</evidence>
<evidence type="ECO:0000256" key="5">
    <source>
        <dbReference type="ARBA" id="ARBA00022714"/>
    </source>
</evidence>